<reference evidence="10" key="2">
    <citation type="submission" date="2023-04" db="EMBL/GenBank/DDBJ databases">
        <authorList>
            <person name="Bruccoleri R.E."/>
            <person name="Oakeley E.J."/>
            <person name="Faust A.-M."/>
            <person name="Dessus-Babus S."/>
            <person name="Altorfer M."/>
            <person name="Burckhardt D."/>
            <person name="Oertli M."/>
            <person name="Naumann U."/>
            <person name="Petersen F."/>
            <person name="Wong J."/>
        </authorList>
    </citation>
    <scope>NUCLEOTIDE SEQUENCE</scope>
    <source>
        <strain evidence="10">GSM-AAB239-AS_SAM_17_03QT</strain>
        <tissue evidence="10">Leaf</tissue>
    </source>
</reference>
<accession>A0AAX6G1U8</accession>
<evidence type="ECO:0000256" key="1">
    <source>
        <dbReference type="ARBA" id="ARBA00022723"/>
    </source>
</evidence>
<dbReference type="InterPro" id="IPR013087">
    <property type="entry name" value="Znf_C2H2_type"/>
</dbReference>
<keyword evidence="11" id="KW-1185">Reference proteome</keyword>
<proteinExistence type="predicted"/>
<reference evidence="10" key="1">
    <citation type="journal article" date="2023" name="GigaByte">
        <title>Genome assembly of the bearded iris, Iris pallida Lam.</title>
        <authorList>
            <person name="Bruccoleri R.E."/>
            <person name="Oakeley E.J."/>
            <person name="Faust A.M.E."/>
            <person name="Altorfer M."/>
            <person name="Dessus-Babus S."/>
            <person name="Burckhardt D."/>
            <person name="Oertli M."/>
            <person name="Naumann U."/>
            <person name="Petersen F."/>
            <person name="Wong J."/>
        </authorList>
    </citation>
    <scope>NUCLEOTIDE SEQUENCE</scope>
    <source>
        <strain evidence="10">GSM-AAB239-AS_SAM_17_03QT</strain>
    </source>
</reference>
<evidence type="ECO:0000313" key="10">
    <source>
        <dbReference type="EMBL" id="KAJ6822689.1"/>
    </source>
</evidence>
<dbReference type="AlphaFoldDB" id="A0AAX6G1U8"/>
<dbReference type="Proteomes" id="UP001140949">
    <property type="component" value="Unassembled WGS sequence"/>
</dbReference>
<dbReference type="PANTHER" id="PTHR10593">
    <property type="entry name" value="SERINE/THREONINE-PROTEIN KINASE RIO"/>
    <property type="match status" value="1"/>
</dbReference>
<evidence type="ECO:0000259" key="9">
    <source>
        <dbReference type="PROSITE" id="PS50157"/>
    </source>
</evidence>
<evidence type="ECO:0000256" key="5">
    <source>
        <dbReference type="ARBA" id="ARBA00023015"/>
    </source>
</evidence>
<dbReference type="InterPro" id="IPR031140">
    <property type="entry name" value="IDD1-16"/>
</dbReference>
<name>A0AAX6G1U8_IRIPA</name>
<dbReference type="GO" id="GO:0008270">
    <property type="term" value="F:zinc ion binding"/>
    <property type="evidence" value="ECO:0007669"/>
    <property type="project" value="UniProtKB-KW"/>
</dbReference>
<dbReference type="PROSITE" id="PS00028">
    <property type="entry name" value="ZINC_FINGER_C2H2_1"/>
    <property type="match status" value="1"/>
</dbReference>
<dbReference type="InterPro" id="IPR036236">
    <property type="entry name" value="Znf_C2H2_sf"/>
</dbReference>
<feature type="compositionally biased region" description="Acidic residues" evidence="8">
    <location>
        <begin position="197"/>
        <end position="207"/>
    </location>
</feature>
<dbReference type="Pfam" id="PF22996">
    <property type="entry name" value="C2H2-2nd_BIRD-IDD"/>
    <property type="match status" value="1"/>
</dbReference>
<evidence type="ECO:0000256" key="6">
    <source>
        <dbReference type="ARBA" id="ARBA00023163"/>
    </source>
</evidence>
<comment type="caution">
    <text evidence="10">The sequence shown here is derived from an EMBL/GenBank/DDBJ whole genome shotgun (WGS) entry which is preliminary data.</text>
</comment>
<dbReference type="PANTHER" id="PTHR10593:SF214">
    <property type="entry name" value="PROTEIN INDETERMINATE-DOMAIN 5, CHLOROPLASTIC"/>
    <property type="match status" value="1"/>
</dbReference>
<dbReference type="Gene3D" id="3.30.160.60">
    <property type="entry name" value="Classic Zinc Finger"/>
    <property type="match status" value="2"/>
</dbReference>
<dbReference type="GO" id="GO:0005634">
    <property type="term" value="C:nucleus"/>
    <property type="evidence" value="ECO:0007669"/>
    <property type="project" value="TreeGrafter"/>
</dbReference>
<dbReference type="Pfam" id="PF00096">
    <property type="entry name" value="zf-C2H2"/>
    <property type="match status" value="1"/>
</dbReference>
<dbReference type="Pfam" id="PF22995">
    <property type="entry name" value="C2CH-3rd_BIRD-IDD"/>
    <property type="match status" value="1"/>
</dbReference>
<protein>
    <submittedName>
        <fullName evidence="10">Protein indeterminate-domain 1</fullName>
    </submittedName>
</protein>
<keyword evidence="6" id="KW-0804">Transcription</keyword>
<keyword evidence="5" id="KW-0805">Transcription regulation</keyword>
<dbReference type="EMBL" id="JANAVB010023997">
    <property type="protein sequence ID" value="KAJ6822689.1"/>
    <property type="molecule type" value="Genomic_DNA"/>
</dbReference>
<feature type="region of interest" description="Disordered" evidence="8">
    <location>
        <begin position="1"/>
        <end position="42"/>
    </location>
</feature>
<feature type="region of interest" description="Disordered" evidence="8">
    <location>
        <begin position="183"/>
        <end position="246"/>
    </location>
</feature>
<dbReference type="PROSITE" id="PS50157">
    <property type="entry name" value="ZINC_FINGER_C2H2_2"/>
    <property type="match status" value="1"/>
</dbReference>
<dbReference type="InterPro" id="IPR055186">
    <property type="entry name" value="C2H2-2nd_BIRD-IDD"/>
</dbReference>
<dbReference type="SUPFAM" id="SSF57667">
    <property type="entry name" value="beta-beta-alpha zinc fingers"/>
    <property type="match status" value="1"/>
</dbReference>
<evidence type="ECO:0000256" key="2">
    <source>
        <dbReference type="ARBA" id="ARBA00022737"/>
    </source>
</evidence>
<evidence type="ECO:0000256" key="3">
    <source>
        <dbReference type="ARBA" id="ARBA00022771"/>
    </source>
</evidence>
<dbReference type="GO" id="GO:0003700">
    <property type="term" value="F:DNA-binding transcription factor activity"/>
    <property type="evidence" value="ECO:0007669"/>
    <property type="project" value="TreeGrafter"/>
</dbReference>
<evidence type="ECO:0000256" key="7">
    <source>
        <dbReference type="PROSITE-ProRule" id="PRU00042"/>
    </source>
</evidence>
<dbReference type="SMART" id="SM00355">
    <property type="entry name" value="ZnF_C2H2"/>
    <property type="match status" value="3"/>
</dbReference>
<sequence length="246" mass="27511">MPQPNPNPNPKEEAKQQQQQQPSGTKRKRNLPGTPDPDAEVVALSPRTLLSASTFPCEVCGKEFRRDQNLQIHRRGHNLPWKRSSSPKPPGAGAAKKVYVCPEAGCVYHEASRALGDLTGIKKHYSRKHGEKRWGCERCSKRYAVRTDWKAHARICGTRDYECSACRTLFSNKDSFVIHKASCSPPAALPNPNPNPNEEEEEEEDEDSKTKSNTNELMFPSLWGKTKSEPELAPAGGPKLARGERW</sequence>
<organism evidence="10 11">
    <name type="scientific">Iris pallida</name>
    <name type="common">Sweet iris</name>
    <dbReference type="NCBI Taxonomy" id="29817"/>
    <lineage>
        <taxon>Eukaryota</taxon>
        <taxon>Viridiplantae</taxon>
        <taxon>Streptophyta</taxon>
        <taxon>Embryophyta</taxon>
        <taxon>Tracheophyta</taxon>
        <taxon>Spermatophyta</taxon>
        <taxon>Magnoliopsida</taxon>
        <taxon>Liliopsida</taxon>
        <taxon>Asparagales</taxon>
        <taxon>Iridaceae</taxon>
        <taxon>Iridoideae</taxon>
        <taxon>Irideae</taxon>
        <taxon>Iris</taxon>
    </lineage>
</organism>
<keyword evidence="3 7" id="KW-0863">Zinc-finger</keyword>
<dbReference type="InterPro" id="IPR055187">
    <property type="entry name" value="C2CH-3rd_BIRD-IDD"/>
</dbReference>
<feature type="domain" description="C2H2-type" evidence="9">
    <location>
        <begin position="55"/>
        <end position="77"/>
    </location>
</feature>
<evidence type="ECO:0000256" key="8">
    <source>
        <dbReference type="SAM" id="MobiDB-lite"/>
    </source>
</evidence>
<keyword evidence="1" id="KW-0479">Metal-binding</keyword>
<keyword evidence="2" id="KW-0677">Repeat</keyword>
<evidence type="ECO:0000256" key="4">
    <source>
        <dbReference type="ARBA" id="ARBA00022833"/>
    </source>
</evidence>
<evidence type="ECO:0000313" key="11">
    <source>
        <dbReference type="Proteomes" id="UP001140949"/>
    </source>
</evidence>
<dbReference type="FunFam" id="3.30.160.60:FF:000100">
    <property type="entry name" value="Zinc finger 45-like"/>
    <property type="match status" value="1"/>
</dbReference>
<gene>
    <name evidence="10" type="ORF">M6B38_387100</name>
</gene>
<keyword evidence="4" id="KW-0862">Zinc</keyword>